<dbReference type="GO" id="GO:0009378">
    <property type="term" value="F:four-way junction helicase activity"/>
    <property type="evidence" value="ECO:0007669"/>
    <property type="project" value="InterPro"/>
</dbReference>
<keyword evidence="6" id="KW-0238">DNA-binding</keyword>
<dbReference type="PANTHER" id="PTHR42848:SF1">
    <property type="entry name" value="HOLLIDAY JUNCTION BRANCH MIGRATION COMPLEX SUBUNIT RUVB"/>
    <property type="match status" value="1"/>
</dbReference>
<accession>A0A6J7DE07</accession>
<dbReference type="SUPFAM" id="SSF46785">
    <property type="entry name" value="Winged helix' DNA-binding domain"/>
    <property type="match status" value="1"/>
</dbReference>
<dbReference type="InterPro" id="IPR003593">
    <property type="entry name" value="AAA+_ATPase"/>
</dbReference>
<evidence type="ECO:0000256" key="4">
    <source>
        <dbReference type="ARBA" id="ARBA00022801"/>
    </source>
</evidence>
<evidence type="ECO:0000256" key="3">
    <source>
        <dbReference type="ARBA" id="ARBA00022763"/>
    </source>
</evidence>
<keyword evidence="4" id="KW-0378">Hydrolase</keyword>
<keyword evidence="5" id="KW-0067">ATP-binding</keyword>
<dbReference type="InterPro" id="IPR004605">
    <property type="entry name" value="DNA_helicase_Holl-junc_RuvB"/>
</dbReference>
<feature type="domain" description="AAA+ ATPase" evidence="9">
    <location>
        <begin position="53"/>
        <end position="186"/>
    </location>
</feature>
<dbReference type="InterPro" id="IPR036388">
    <property type="entry name" value="WH-like_DNA-bd_sf"/>
</dbReference>
<dbReference type="GO" id="GO:0006281">
    <property type="term" value="P:DNA repair"/>
    <property type="evidence" value="ECO:0007669"/>
    <property type="project" value="UniProtKB-KW"/>
</dbReference>
<evidence type="ECO:0000313" key="10">
    <source>
        <dbReference type="EMBL" id="CAB4867085.1"/>
    </source>
</evidence>
<keyword evidence="3" id="KW-0227">DNA damage</keyword>
<dbReference type="HAMAP" id="MF_00016">
    <property type="entry name" value="DNA_HJ_migration_RuvB"/>
    <property type="match status" value="1"/>
</dbReference>
<dbReference type="InterPro" id="IPR008823">
    <property type="entry name" value="RuvB_wg_C"/>
</dbReference>
<sequence>MREEFLDPGVNNEIEESDEIGLRPRRLSDFVGQRELKEHLTIVIEAARRRHQPIDHLLLAGPPGLGKTTMAGIVAAEMGVHLHITSGPTLERAGDLAAILTKLGEGDVLFIDEIHRLSRAVEEILYPAMEDFQLDIVVGKGPAASSIRLPLPPFTLVGATTRTGMITGPLRDRFGLVARLDFYQEDELESIVRRAAGILDVTIDEQGAWEIARRSRGTPRIANRLLRRVRDYAEVRGDGTINEATARTGLAVFGVDQRGLDKVDRAILTAICVQFRGGPVGLSTVAISVGEQTETVEDVYEPFLIQQGLLARTPRGRIAMPSAWQHLGLDAPSPSGDTPNLFGSADA</sequence>
<dbReference type="InterPro" id="IPR041445">
    <property type="entry name" value="AAA_lid_4"/>
</dbReference>
<dbReference type="NCBIfam" id="NF000868">
    <property type="entry name" value="PRK00080.1"/>
    <property type="match status" value="1"/>
</dbReference>
<evidence type="ECO:0000256" key="2">
    <source>
        <dbReference type="ARBA" id="ARBA00022741"/>
    </source>
</evidence>
<dbReference type="Gene3D" id="1.10.8.60">
    <property type="match status" value="1"/>
</dbReference>
<gene>
    <name evidence="10" type="ORF">UFOPK3376_00599</name>
</gene>
<organism evidence="10">
    <name type="scientific">freshwater metagenome</name>
    <dbReference type="NCBI Taxonomy" id="449393"/>
    <lineage>
        <taxon>unclassified sequences</taxon>
        <taxon>metagenomes</taxon>
        <taxon>ecological metagenomes</taxon>
    </lineage>
</organism>
<reference evidence="10" key="1">
    <citation type="submission" date="2020-05" db="EMBL/GenBank/DDBJ databases">
        <authorList>
            <person name="Chiriac C."/>
            <person name="Salcher M."/>
            <person name="Ghai R."/>
            <person name="Kavagutti S V."/>
        </authorList>
    </citation>
    <scope>NUCLEOTIDE SEQUENCE</scope>
</reference>
<dbReference type="CDD" id="cd00009">
    <property type="entry name" value="AAA"/>
    <property type="match status" value="1"/>
</dbReference>
<dbReference type="Gene3D" id="1.10.10.10">
    <property type="entry name" value="Winged helix-like DNA-binding domain superfamily/Winged helix DNA-binding domain"/>
    <property type="match status" value="1"/>
</dbReference>
<dbReference type="GO" id="GO:0005524">
    <property type="term" value="F:ATP binding"/>
    <property type="evidence" value="ECO:0007669"/>
    <property type="project" value="UniProtKB-KW"/>
</dbReference>
<evidence type="ECO:0000256" key="8">
    <source>
        <dbReference type="ARBA" id="ARBA00023204"/>
    </source>
</evidence>
<protein>
    <submittedName>
        <fullName evidence="10">Unannotated protein</fullName>
    </submittedName>
</protein>
<dbReference type="Gene3D" id="3.40.50.300">
    <property type="entry name" value="P-loop containing nucleotide triphosphate hydrolases"/>
    <property type="match status" value="1"/>
</dbReference>
<dbReference type="SUPFAM" id="SSF52540">
    <property type="entry name" value="P-loop containing nucleoside triphosphate hydrolases"/>
    <property type="match status" value="1"/>
</dbReference>
<dbReference type="Pfam" id="PF17864">
    <property type="entry name" value="AAA_lid_4"/>
    <property type="match status" value="1"/>
</dbReference>
<dbReference type="EMBL" id="CAFBLP010000010">
    <property type="protein sequence ID" value="CAB4867085.1"/>
    <property type="molecule type" value="Genomic_DNA"/>
</dbReference>
<dbReference type="GO" id="GO:0006310">
    <property type="term" value="P:DNA recombination"/>
    <property type="evidence" value="ECO:0007669"/>
    <property type="project" value="UniProtKB-KW"/>
</dbReference>
<keyword evidence="8" id="KW-0234">DNA repair</keyword>
<dbReference type="NCBIfam" id="TIGR00635">
    <property type="entry name" value="ruvB"/>
    <property type="match status" value="1"/>
</dbReference>
<keyword evidence="1" id="KW-0963">Cytoplasm</keyword>
<dbReference type="SMART" id="SM00382">
    <property type="entry name" value="AAA"/>
    <property type="match status" value="1"/>
</dbReference>
<name>A0A6J7DE07_9ZZZZ</name>
<keyword evidence="7" id="KW-0233">DNA recombination</keyword>
<dbReference type="AlphaFoldDB" id="A0A6J7DE07"/>
<dbReference type="PANTHER" id="PTHR42848">
    <property type="match status" value="1"/>
</dbReference>
<dbReference type="InterPro" id="IPR008824">
    <property type="entry name" value="RuvB-like_N"/>
</dbReference>
<evidence type="ECO:0000256" key="5">
    <source>
        <dbReference type="ARBA" id="ARBA00022840"/>
    </source>
</evidence>
<evidence type="ECO:0000259" key="9">
    <source>
        <dbReference type="SMART" id="SM00382"/>
    </source>
</evidence>
<evidence type="ECO:0000256" key="7">
    <source>
        <dbReference type="ARBA" id="ARBA00023172"/>
    </source>
</evidence>
<proteinExistence type="inferred from homology"/>
<evidence type="ECO:0000256" key="6">
    <source>
        <dbReference type="ARBA" id="ARBA00023125"/>
    </source>
</evidence>
<evidence type="ECO:0000256" key="1">
    <source>
        <dbReference type="ARBA" id="ARBA00022490"/>
    </source>
</evidence>
<keyword evidence="2" id="KW-0547">Nucleotide-binding</keyword>
<dbReference type="InterPro" id="IPR027417">
    <property type="entry name" value="P-loop_NTPase"/>
</dbReference>
<dbReference type="InterPro" id="IPR036390">
    <property type="entry name" value="WH_DNA-bd_sf"/>
</dbReference>
<dbReference type="GO" id="GO:0003677">
    <property type="term" value="F:DNA binding"/>
    <property type="evidence" value="ECO:0007669"/>
    <property type="project" value="UniProtKB-KW"/>
</dbReference>
<dbReference type="Pfam" id="PF05496">
    <property type="entry name" value="RuvB_N"/>
    <property type="match status" value="1"/>
</dbReference>
<dbReference type="GO" id="GO:0016787">
    <property type="term" value="F:hydrolase activity"/>
    <property type="evidence" value="ECO:0007669"/>
    <property type="project" value="UniProtKB-KW"/>
</dbReference>
<dbReference type="Pfam" id="PF05491">
    <property type="entry name" value="WHD_RuvB"/>
    <property type="match status" value="1"/>
</dbReference>